<sequence>MNDDLGIITKVDTEAKMVAFTFDDGPNPTYTRELLDIFNEVSGHATFFMIGEQMERHPEVVGEVPKQGHEIGNHTFTHAKLTELTDEQCFVELDKTAKLIKELTGDVPKHFRPPFIDYNRATKKVVERFGYDTIGALNVDALDWEQPGIEHIYTKSLNHVASGSILIFHDGFGDRSQSIEAVRRLVKELTSQGYQLVTVSKLLNQR</sequence>
<dbReference type="InterPro" id="IPR011330">
    <property type="entry name" value="Glyco_hydro/deAcase_b/a-brl"/>
</dbReference>
<accession>A0A9X3WCU1</accession>
<dbReference type="Gene3D" id="3.20.20.370">
    <property type="entry name" value="Glycoside hydrolase/deacetylase"/>
    <property type="match status" value="1"/>
</dbReference>
<dbReference type="PANTHER" id="PTHR10587">
    <property type="entry name" value="GLYCOSYL TRANSFERASE-RELATED"/>
    <property type="match status" value="1"/>
</dbReference>
<organism evidence="2 3">
    <name type="scientific">Aquibacillus salsiterrae</name>
    <dbReference type="NCBI Taxonomy" id="2950439"/>
    <lineage>
        <taxon>Bacteria</taxon>
        <taxon>Bacillati</taxon>
        <taxon>Bacillota</taxon>
        <taxon>Bacilli</taxon>
        <taxon>Bacillales</taxon>
        <taxon>Bacillaceae</taxon>
        <taxon>Aquibacillus</taxon>
    </lineage>
</organism>
<proteinExistence type="predicted"/>
<dbReference type="EMBL" id="JAMQKC010000002">
    <property type="protein sequence ID" value="MDC3416046.1"/>
    <property type="molecule type" value="Genomic_DNA"/>
</dbReference>
<evidence type="ECO:0000313" key="3">
    <source>
        <dbReference type="Proteomes" id="UP001145069"/>
    </source>
</evidence>
<reference evidence="2" key="1">
    <citation type="submission" date="2022-06" db="EMBL/GenBank/DDBJ databases">
        <title>Aquibacillus sp. a new bacterium isolated from soil saline samples.</title>
        <authorList>
            <person name="Galisteo C."/>
            <person name="De La Haba R."/>
            <person name="Sanchez-Porro C."/>
            <person name="Ventosa A."/>
        </authorList>
    </citation>
    <scope>NUCLEOTIDE SEQUENCE</scope>
    <source>
        <strain evidence="2">3ASR75-54</strain>
    </source>
</reference>
<keyword evidence="3" id="KW-1185">Reference proteome</keyword>
<dbReference type="RefSeq" id="WP_272445028.1">
    <property type="nucleotide sequence ID" value="NZ_JAMQKC010000002.1"/>
</dbReference>
<dbReference type="InterPro" id="IPR002509">
    <property type="entry name" value="NODB_dom"/>
</dbReference>
<feature type="domain" description="NodB homology" evidence="1">
    <location>
        <begin position="16"/>
        <end position="197"/>
    </location>
</feature>
<protein>
    <submittedName>
        <fullName evidence="2">Polysaccharide deacetylase family protein</fullName>
    </submittedName>
</protein>
<dbReference type="Pfam" id="PF01522">
    <property type="entry name" value="Polysacc_deac_1"/>
    <property type="match status" value="1"/>
</dbReference>
<name>A0A9X3WCU1_9BACI</name>
<comment type="caution">
    <text evidence="2">The sequence shown here is derived from an EMBL/GenBank/DDBJ whole genome shotgun (WGS) entry which is preliminary data.</text>
</comment>
<dbReference type="SUPFAM" id="SSF88713">
    <property type="entry name" value="Glycoside hydrolase/deacetylase"/>
    <property type="match status" value="1"/>
</dbReference>
<dbReference type="Proteomes" id="UP001145069">
    <property type="component" value="Unassembled WGS sequence"/>
</dbReference>
<evidence type="ECO:0000259" key="1">
    <source>
        <dbReference type="PROSITE" id="PS51677"/>
    </source>
</evidence>
<dbReference type="InterPro" id="IPR050248">
    <property type="entry name" value="Polysacc_deacetylase_ArnD"/>
</dbReference>
<dbReference type="AlphaFoldDB" id="A0A9X3WCU1"/>
<evidence type="ECO:0000313" key="2">
    <source>
        <dbReference type="EMBL" id="MDC3416046.1"/>
    </source>
</evidence>
<dbReference type="PROSITE" id="PS51677">
    <property type="entry name" value="NODB"/>
    <property type="match status" value="1"/>
</dbReference>
<gene>
    <name evidence="2" type="ORF">NC799_03855</name>
</gene>
<dbReference type="GO" id="GO:0005975">
    <property type="term" value="P:carbohydrate metabolic process"/>
    <property type="evidence" value="ECO:0007669"/>
    <property type="project" value="InterPro"/>
</dbReference>
<dbReference type="GO" id="GO:0016810">
    <property type="term" value="F:hydrolase activity, acting on carbon-nitrogen (but not peptide) bonds"/>
    <property type="evidence" value="ECO:0007669"/>
    <property type="project" value="InterPro"/>
</dbReference>